<dbReference type="Pfam" id="PF00665">
    <property type="entry name" value="rve"/>
    <property type="match status" value="1"/>
</dbReference>
<proteinExistence type="predicted"/>
<evidence type="ECO:0000313" key="2">
    <source>
        <dbReference type="EMBL" id="MDC0721053.1"/>
    </source>
</evidence>
<evidence type="ECO:0000259" key="1">
    <source>
        <dbReference type="PROSITE" id="PS50994"/>
    </source>
</evidence>
<dbReference type="EMBL" id="JAQNDL010000003">
    <property type="protein sequence ID" value="MDC0721053.1"/>
    <property type="molecule type" value="Genomic_DNA"/>
</dbReference>
<dbReference type="Proteomes" id="UP001221686">
    <property type="component" value="Unassembled WGS sequence"/>
</dbReference>
<evidence type="ECO:0000313" key="3">
    <source>
        <dbReference type="Proteomes" id="UP001221686"/>
    </source>
</evidence>
<dbReference type="Gene3D" id="3.30.420.10">
    <property type="entry name" value="Ribonuclease H-like superfamily/Ribonuclease H"/>
    <property type="match status" value="1"/>
</dbReference>
<feature type="domain" description="Integrase catalytic" evidence="1">
    <location>
        <begin position="1"/>
        <end position="154"/>
    </location>
</feature>
<dbReference type="InterPro" id="IPR036397">
    <property type="entry name" value="RNaseH_sf"/>
</dbReference>
<name>A0ABT5E812_9BACT</name>
<dbReference type="RefSeq" id="WP_272089557.1">
    <property type="nucleotide sequence ID" value="NZ_JAQNDL010000003.1"/>
</dbReference>
<dbReference type="SUPFAM" id="SSF53098">
    <property type="entry name" value="Ribonuclease H-like"/>
    <property type="match status" value="1"/>
</dbReference>
<sequence>MSACSISSPSTSYYLYVLLDIYSRCVVGWTLAHRESADLAARLIRAACDKQNIQPDQLTIHADRGAVPTSRELADLYDALGARRSHSRPHVSDDNPYSEAHFKTLKYTHDYPDRFASYDDAHAFCARFVDGYNHHHRHSGIAFLAPADVHYGRTEAILSIRAAALHAAFEAHPERFVRGRPTPRRPPAAVYINPPRRLERGLREYDVHVLSDRCSTTDSPPDCYCGEISHSLNRTRAVSQSH</sequence>
<dbReference type="PROSITE" id="PS50994">
    <property type="entry name" value="INTEGRASE"/>
    <property type="match status" value="1"/>
</dbReference>
<dbReference type="InterPro" id="IPR001584">
    <property type="entry name" value="Integrase_cat-core"/>
</dbReference>
<accession>A0ABT5E812</accession>
<organism evidence="2 3">
    <name type="scientific">Nannocystis bainbridge</name>
    <dbReference type="NCBI Taxonomy" id="2995303"/>
    <lineage>
        <taxon>Bacteria</taxon>
        <taxon>Pseudomonadati</taxon>
        <taxon>Myxococcota</taxon>
        <taxon>Polyangia</taxon>
        <taxon>Nannocystales</taxon>
        <taxon>Nannocystaceae</taxon>
        <taxon>Nannocystis</taxon>
    </lineage>
</organism>
<comment type="caution">
    <text evidence="2">The sequence shown here is derived from an EMBL/GenBank/DDBJ whole genome shotgun (WGS) entry which is preliminary data.</text>
</comment>
<protein>
    <submittedName>
        <fullName evidence="2">DDE-type integrase/transposase/recombinase</fullName>
    </submittedName>
</protein>
<dbReference type="PANTHER" id="PTHR46889:SF4">
    <property type="entry name" value="TRANSPOSASE INSO FOR INSERTION SEQUENCE ELEMENT IS911B-RELATED"/>
    <property type="match status" value="1"/>
</dbReference>
<reference evidence="2 3" key="1">
    <citation type="submission" date="2022-11" db="EMBL/GenBank/DDBJ databases">
        <title>Minimal conservation of predation-associated metabolite biosynthetic gene clusters underscores biosynthetic potential of Myxococcota including descriptions for ten novel species: Archangium lansinium sp. nov., Myxococcus landrumus sp. nov., Nannocystis bai.</title>
        <authorList>
            <person name="Ahearne A."/>
            <person name="Stevens C."/>
            <person name="Dowd S."/>
        </authorList>
    </citation>
    <scope>NUCLEOTIDE SEQUENCE [LARGE SCALE GENOMIC DNA]</scope>
    <source>
        <strain evidence="2 3">BB15-2</strain>
    </source>
</reference>
<dbReference type="InterPro" id="IPR012337">
    <property type="entry name" value="RNaseH-like_sf"/>
</dbReference>
<keyword evidence="3" id="KW-1185">Reference proteome</keyword>
<gene>
    <name evidence="2" type="ORF">POL25_29370</name>
</gene>
<dbReference type="PANTHER" id="PTHR46889">
    <property type="entry name" value="TRANSPOSASE INSF FOR INSERTION SEQUENCE IS3B-RELATED"/>
    <property type="match status" value="1"/>
</dbReference>
<dbReference type="InterPro" id="IPR050900">
    <property type="entry name" value="Transposase_IS3/IS150/IS904"/>
</dbReference>